<sequence length="54" mass="5535">MTGPAVRHVCGAECVCPLHGTPLLYAPAANVHACQDPDCPHGHGLLVELVPVAP</sequence>
<proteinExistence type="predicted"/>
<evidence type="ECO:0000313" key="1">
    <source>
        <dbReference type="EMBL" id="MFE7963390.1"/>
    </source>
</evidence>
<organism evidence="1 2">
    <name type="scientific">Streptomyces cellulosae</name>
    <dbReference type="NCBI Taxonomy" id="1968"/>
    <lineage>
        <taxon>Bacteria</taxon>
        <taxon>Bacillati</taxon>
        <taxon>Actinomycetota</taxon>
        <taxon>Actinomycetes</taxon>
        <taxon>Kitasatosporales</taxon>
        <taxon>Streptomycetaceae</taxon>
        <taxon>Streptomyces</taxon>
    </lineage>
</organism>
<evidence type="ECO:0000313" key="2">
    <source>
        <dbReference type="Proteomes" id="UP001600650"/>
    </source>
</evidence>
<dbReference type="Proteomes" id="UP001600650">
    <property type="component" value="Unassembled WGS sequence"/>
</dbReference>
<gene>
    <name evidence="1" type="ORF">ACFU0X_10105</name>
</gene>
<dbReference type="EMBL" id="JBHVBU010000021">
    <property type="protein sequence ID" value="MFE7963390.1"/>
    <property type="molecule type" value="Genomic_DNA"/>
</dbReference>
<dbReference type="RefSeq" id="WP_381726193.1">
    <property type="nucleotide sequence ID" value="NZ_JBHVBU010000021.1"/>
</dbReference>
<evidence type="ECO:0008006" key="3">
    <source>
        <dbReference type="Google" id="ProtNLM"/>
    </source>
</evidence>
<name>A0ABW6JG37_STRCE</name>
<keyword evidence="2" id="KW-1185">Reference proteome</keyword>
<reference evidence="1 2" key="1">
    <citation type="submission" date="2024-09" db="EMBL/GenBank/DDBJ databases">
        <title>The Natural Products Discovery Center: Release of the First 8490 Sequenced Strains for Exploring Actinobacteria Biosynthetic Diversity.</title>
        <authorList>
            <person name="Kalkreuter E."/>
            <person name="Kautsar S.A."/>
            <person name="Yang D."/>
            <person name="Bader C.D."/>
            <person name="Teijaro C.N."/>
            <person name="Fluegel L."/>
            <person name="Davis C.M."/>
            <person name="Simpson J.R."/>
            <person name="Lauterbach L."/>
            <person name="Steele A.D."/>
            <person name="Gui C."/>
            <person name="Meng S."/>
            <person name="Li G."/>
            <person name="Viehrig K."/>
            <person name="Ye F."/>
            <person name="Su P."/>
            <person name="Kiefer A.F."/>
            <person name="Nichols A."/>
            <person name="Cepeda A.J."/>
            <person name="Yan W."/>
            <person name="Fan B."/>
            <person name="Jiang Y."/>
            <person name="Adhikari A."/>
            <person name="Zheng C.-J."/>
            <person name="Schuster L."/>
            <person name="Cowan T.M."/>
            <person name="Smanski M.J."/>
            <person name="Chevrette M.G."/>
            <person name="De Carvalho L.P.S."/>
            <person name="Shen B."/>
        </authorList>
    </citation>
    <scope>NUCLEOTIDE SEQUENCE [LARGE SCALE GENOMIC DNA]</scope>
    <source>
        <strain evidence="1 2">NPDC057399</strain>
    </source>
</reference>
<protein>
    <recommendedName>
        <fullName evidence="3">Rieske domain-containing protein</fullName>
    </recommendedName>
</protein>
<comment type="caution">
    <text evidence="1">The sequence shown here is derived from an EMBL/GenBank/DDBJ whole genome shotgun (WGS) entry which is preliminary data.</text>
</comment>
<accession>A0ABW6JG37</accession>